<reference evidence="5 6" key="1">
    <citation type="submission" date="2016-10" db="EMBL/GenBank/DDBJ databases">
        <authorList>
            <person name="de Groot N.N."/>
        </authorList>
    </citation>
    <scope>NUCLEOTIDE SEQUENCE [LARGE SCALE GENOMIC DNA]</scope>
    <source>
        <strain evidence="5 6">DSM 23310</strain>
    </source>
</reference>
<proteinExistence type="predicted"/>
<dbReference type="Proteomes" id="UP000198828">
    <property type="component" value="Unassembled WGS sequence"/>
</dbReference>
<dbReference type="PROSITE" id="PS51832">
    <property type="entry name" value="HD_GYP"/>
    <property type="match status" value="1"/>
</dbReference>
<evidence type="ECO:0000313" key="5">
    <source>
        <dbReference type="EMBL" id="SDW10457.1"/>
    </source>
</evidence>
<feature type="domain" description="HD-GYP" evidence="4">
    <location>
        <begin position="313"/>
        <end position="510"/>
    </location>
</feature>
<gene>
    <name evidence="5" type="ORF">SAMN05660923_00220</name>
</gene>
<protein>
    <submittedName>
        <fullName evidence="5">Response regulator receiver domain-containing protein</fullName>
    </submittedName>
</protein>
<dbReference type="EMBL" id="FNNG01000001">
    <property type="protein sequence ID" value="SDW10457.1"/>
    <property type="molecule type" value="Genomic_DNA"/>
</dbReference>
<dbReference type="SUPFAM" id="SSF109604">
    <property type="entry name" value="HD-domain/PDEase-like"/>
    <property type="match status" value="1"/>
</dbReference>
<feature type="domain" description="Response regulatory" evidence="3">
    <location>
        <begin position="21"/>
        <end position="145"/>
    </location>
</feature>
<dbReference type="InterPro" id="IPR003607">
    <property type="entry name" value="HD/PDEase_dom"/>
</dbReference>
<evidence type="ECO:0000256" key="2">
    <source>
        <dbReference type="PROSITE-ProRule" id="PRU00169"/>
    </source>
</evidence>
<evidence type="ECO:0000259" key="3">
    <source>
        <dbReference type="PROSITE" id="PS50110"/>
    </source>
</evidence>
<dbReference type="Pfam" id="PF13487">
    <property type="entry name" value="HD_5"/>
    <property type="match status" value="1"/>
</dbReference>
<dbReference type="SUPFAM" id="SSF52172">
    <property type="entry name" value="CheY-like"/>
    <property type="match status" value="1"/>
</dbReference>
<evidence type="ECO:0000313" key="6">
    <source>
        <dbReference type="Proteomes" id="UP000198828"/>
    </source>
</evidence>
<dbReference type="InterPro" id="IPR011006">
    <property type="entry name" value="CheY-like_superfamily"/>
</dbReference>
<dbReference type="InterPro" id="IPR037522">
    <property type="entry name" value="HD_GYP_dom"/>
</dbReference>
<dbReference type="PANTHER" id="PTHR45228:SF9">
    <property type="entry name" value="3'3'-CGAMP-SPECIFIC PHOSPHODIESTERASE 2"/>
    <property type="match status" value="1"/>
</dbReference>
<dbReference type="PROSITE" id="PS50110">
    <property type="entry name" value="RESPONSE_REGULATORY"/>
    <property type="match status" value="1"/>
</dbReference>
<dbReference type="GO" id="GO:0009214">
    <property type="term" value="P:cyclic nucleotide catabolic process"/>
    <property type="evidence" value="ECO:0007669"/>
    <property type="project" value="UniProtKB-ARBA"/>
</dbReference>
<dbReference type="RefSeq" id="WP_159428572.1">
    <property type="nucleotide sequence ID" value="NZ_FNNG01000001.1"/>
</dbReference>
<dbReference type="Pfam" id="PF11849">
    <property type="entry name" value="DUF3369"/>
    <property type="match status" value="1"/>
</dbReference>
<evidence type="ECO:0000256" key="1">
    <source>
        <dbReference type="ARBA" id="ARBA00022801"/>
    </source>
</evidence>
<dbReference type="InterPro" id="IPR001789">
    <property type="entry name" value="Sig_transdc_resp-reg_receiver"/>
</dbReference>
<dbReference type="Gene3D" id="3.40.50.2300">
    <property type="match status" value="1"/>
</dbReference>
<dbReference type="FunFam" id="1.10.3210.10:FF:000018">
    <property type="entry name" value="Two-component system response regulator"/>
    <property type="match status" value="1"/>
</dbReference>
<dbReference type="CDD" id="cd00077">
    <property type="entry name" value="HDc"/>
    <property type="match status" value="1"/>
</dbReference>
<feature type="modified residue" description="4-aspartylphosphate" evidence="2">
    <location>
        <position position="76"/>
    </location>
</feature>
<keyword evidence="1" id="KW-0378">Hydrolase</keyword>
<dbReference type="SMART" id="SM00471">
    <property type="entry name" value="HDc"/>
    <property type="match status" value="1"/>
</dbReference>
<dbReference type="GO" id="GO:0000160">
    <property type="term" value="P:phosphorelay signal transduction system"/>
    <property type="evidence" value="ECO:0007669"/>
    <property type="project" value="InterPro"/>
</dbReference>
<dbReference type="SMART" id="SM00448">
    <property type="entry name" value="REC"/>
    <property type="match status" value="1"/>
</dbReference>
<dbReference type="AlphaFoldDB" id="A0A1H2QTE4"/>
<keyword evidence="2" id="KW-0597">Phosphoprotein</keyword>
<dbReference type="InterPro" id="IPR052020">
    <property type="entry name" value="Cyclic_di-GMP/3'3'-cGAMP_PDE"/>
</dbReference>
<dbReference type="Gene3D" id="1.10.3210.10">
    <property type="entry name" value="Hypothetical protein af1432"/>
    <property type="match status" value="1"/>
</dbReference>
<organism evidence="5 6">
    <name type="scientific">Tepidimicrobium xylanilyticum</name>
    <dbReference type="NCBI Taxonomy" id="1123352"/>
    <lineage>
        <taxon>Bacteria</taxon>
        <taxon>Bacillati</taxon>
        <taxon>Bacillota</taxon>
        <taxon>Tissierellia</taxon>
        <taxon>Tissierellales</taxon>
        <taxon>Tepidimicrobiaceae</taxon>
        <taxon>Tepidimicrobium</taxon>
    </lineage>
</organism>
<dbReference type="OrthoDB" id="9804747at2"/>
<accession>A0A1H2QTE4</accession>
<dbReference type="Pfam" id="PF00072">
    <property type="entry name" value="Response_reg"/>
    <property type="match status" value="1"/>
</dbReference>
<dbReference type="GO" id="GO:0004112">
    <property type="term" value="F:cyclic-nucleotide phosphodiesterase activity"/>
    <property type="evidence" value="ECO:0007669"/>
    <property type="project" value="UniProtKB-ARBA"/>
</dbReference>
<name>A0A1H2QTE4_9FIRM</name>
<evidence type="ECO:0000259" key="4">
    <source>
        <dbReference type="PROSITE" id="PS51832"/>
    </source>
</evidence>
<sequence length="521" mass="58919">MTKGEGNSSIDNNDQAKNSWKILVVDTDNFVHVMIKEVLKDFKFEDKPLSIFSAYSGPEALKILSKNKDIALVILDLYIGGKAAGLKFTRYIREVIENSAVRIVLMTSLENGRLEKDAILNYDINGYEEKNELLSKKLHTVVISSLRAYRDIMYINNNRKAMEQIAASSSRLFETNSITNFLSTSFYNLNAIINSCQETSDLPINGLAAIKDFNGDSFRVVVGYGRYENCVGKLLTDSISKMDYYMVKKVCMTGNLIITNDKYVSCYESSSGIKGIIFIEPMGSIDYMDVEILDIFHKNITAAFEILCINKEIEETQKEILYILGEVMEARSDETGNHAKRVSKYSQILAEKYGLSKRDVMLITLAAPIHDVGKVGIPDSILLKPGKLTPEEFEIVKTHTTIGYNLLKNSNRDVLKSAAIIAHEHHERYDGKGYPRGLKGEEIHIFGRIVGVADVFDALGSPRVYKKAWVMNDILSYFKEERGKHFDPILVDILFDNLDEFIEIKEKYDDGVELEISNFEL</sequence>
<keyword evidence="6" id="KW-1185">Reference proteome</keyword>
<dbReference type="PANTHER" id="PTHR45228">
    <property type="entry name" value="CYCLIC DI-GMP PHOSPHODIESTERASE TM_0186-RELATED"/>
    <property type="match status" value="1"/>
</dbReference>
<dbReference type="InterPro" id="IPR021800">
    <property type="entry name" value="DUF3369"/>
</dbReference>